<name>A0A845GYZ1_9BURK</name>
<dbReference type="InterPro" id="IPR036890">
    <property type="entry name" value="HATPase_C_sf"/>
</dbReference>
<comment type="caution">
    <text evidence="1">The sequence shown here is derived from an EMBL/GenBank/DDBJ whole genome shotgun (WGS) entry which is preliminary data.</text>
</comment>
<dbReference type="SUPFAM" id="SSF55874">
    <property type="entry name" value="ATPase domain of HSP90 chaperone/DNA topoisomerase II/histidine kinase"/>
    <property type="match status" value="1"/>
</dbReference>
<keyword evidence="1" id="KW-0418">Kinase</keyword>
<gene>
    <name evidence="1" type="ORF">GTP90_28970</name>
</gene>
<evidence type="ECO:0000313" key="1">
    <source>
        <dbReference type="EMBL" id="MYM97887.1"/>
    </source>
</evidence>
<dbReference type="Proteomes" id="UP000447355">
    <property type="component" value="Unassembled WGS sequence"/>
</dbReference>
<dbReference type="AlphaFoldDB" id="A0A845GYZ1"/>
<accession>A0A845GYZ1</accession>
<keyword evidence="1" id="KW-0808">Transferase</keyword>
<dbReference type="Gene3D" id="3.30.565.10">
    <property type="entry name" value="Histidine kinase-like ATPase, C-terminal domain"/>
    <property type="match status" value="1"/>
</dbReference>
<dbReference type="GO" id="GO:0016301">
    <property type="term" value="F:kinase activity"/>
    <property type="evidence" value="ECO:0007669"/>
    <property type="project" value="UniProtKB-KW"/>
</dbReference>
<reference evidence="1" key="1">
    <citation type="submission" date="2019-12" db="EMBL/GenBank/DDBJ databases">
        <title>Novel species isolated from a subtropical stream in China.</title>
        <authorList>
            <person name="Lu H."/>
        </authorList>
    </citation>
    <scope>NUCLEOTIDE SEQUENCE [LARGE SCALE GENOMIC DNA]</scope>
    <source>
        <strain evidence="1">FT81W</strain>
    </source>
</reference>
<organism evidence="1 2">
    <name type="scientific">Duganella vulcania</name>
    <dbReference type="NCBI Taxonomy" id="2692166"/>
    <lineage>
        <taxon>Bacteria</taxon>
        <taxon>Pseudomonadati</taxon>
        <taxon>Pseudomonadota</taxon>
        <taxon>Betaproteobacteria</taxon>
        <taxon>Burkholderiales</taxon>
        <taxon>Oxalobacteraceae</taxon>
        <taxon>Telluria group</taxon>
        <taxon>Duganella</taxon>
    </lineage>
</organism>
<sequence>YRLDDSRHLPGNGLGLAIVSATALAHGGELVLEDGAPGLVARILLPLAPSNQ</sequence>
<protein>
    <submittedName>
        <fullName evidence="1">Sensor histidine kinase</fullName>
    </submittedName>
</protein>
<feature type="non-terminal residue" evidence="1">
    <location>
        <position position="1"/>
    </location>
</feature>
<evidence type="ECO:0000313" key="2">
    <source>
        <dbReference type="Proteomes" id="UP000447355"/>
    </source>
</evidence>
<proteinExistence type="predicted"/>
<dbReference type="EMBL" id="WWCX01000092">
    <property type="protein sequence ID" value="MYM97887.1"/>
    <property type="molecule type" value="Genomic_DNA"/>
</dbReference>